<feature type="domain" description="Metallo-beta-lactamase" evidence="2">
    <location>
        <begin position="133"/>
        <end position="191"/>
    </location>
</feature>
<dbReference type="InterPro" id="IPR001279">
    <property type="entry name" value="Metallo-B-lactamas"/>
</dbReference>
<organism evidence="3 4">
    <name type="scientific">Colocasia esculenta</name>
    <name type="common">Wild taro</name>
    <name type="synonym">Arum esculentum</name>
    <dbReference type="NCBI Taxonomy" id="4460"/>
    <lineage>
        <taxon>Eukaryota</taxon>
        <taxon>Viridiplantae</taxon>
        <taxon>Streptophyta</taxon>
        <taxon>Embryophyta</taxon>
        <taxon>Tracheophyta</taxon>
        <taxon>Spermatophyta</taxon>
        <taxon>Magnoliopsida</taxon>
        <taxon>Liliopsida</taxon>
        <taxon>Araceae</taxon>
        <taxon>Aroideae</taxon>
        <taxon>Colocasieae</taxon>
        <taxon>Colocasia</taxon>
    </lineage>
</organism>
<dbReference type="Pfam" id="PF00753">
    <property type="entry name" value="Lactamase_B"/>
    <property type="match status" value="1"/>
</dbReference>
<dbReference type="PANTHER" id="PTHR43705:SF1">
    <property type="entry name" value="HYDROXYACYLGLUTATHIONE HYDROLASE GLOB"/>
    <property type="match status" value="1"/>
</dbReference>
<comment type="caution">
    <text evidence="3">The sequence shown here is derived from an EMBL/GenBank/DDBJ whole genome shotgun (WGS) entry which is preliminary data.</text>
</comment>
<dbReference type="Gene3D" id="3.60.15.10">
    <property type="entry name" value="Ribonuclease Z/Hydroxyacylglutathione hydrolase-like"/>
    <property type="match status" value="1"/>
</dbReference>
<name>A0A843WZ73_COLES</name>
<evidence type="ECO:0000313" key="4">
    <source>
        <dbReference type="Proteomes" id="UP000652761"/>
    </source>
</evidence>
<dbReference type="OrthoDB" id="515692at2759"/>
<dbReference type="PANTHER" id="PTHR43705">
    <property type="entry name" value="HYDROXYACYLGLUTATHIONE HYDROLASE"/>
    <property type="match status" value="1"/>
</dbReference>
<accession>A0A843WZ73</accession>
<gene>
    <name evidence="3" type="ORF">Taro_042266</name>
</gene>
<keyword evidence="4" id="KW-1185">Reference proteome</keyword>
<protein>
    <recommendedName>
        <fullName evidence="2">Metallo-beta-lactamase domain-containing protein</fullName>
    </recommendedName>
</protein>
<evidence type="ECO:0000259" key="2">
    <source>
        <dbReference type="Pfam" id="PF00753"/>
    </source>
</evidence>
<sequence length="204" mass="22204">MKLVPPANMTASPSPPAARSGGEVATAYNLFNHLQGSTTVPAERKMLARGASSLAMVSLPSCSRVKRGTCMWPSLRQQCLRKRFFYSFGTLVTRPLKTLRNGHAFVVSQLLCNISNATSLQIELVIGPRTDKDRIPGIDVALCDGEKWMFAGHEVHVMETPGHTRGHISYYFPGSGAIFTGDTLFSLSCGKLFEGTPEQVTVDQ</sequence>
<dbReference type="InterPro" id="IPR036866">
    <property type="entry name" value="RibonucZ/Hydroxyglut_hydro"/>
</dbReference>
<dbReference type="Proteomes" id="UP000652761">
    <property type="component" value="Unassembled WGS sequence"/>
</dbReference>
<dbReference type="InterPro" id="IPR050110">
    <property type="entry name" value="Glyoxalase_II_hydrolase"/>
</dbReference>
<evidence type="ECO:0000313" key="3">
    <source>
        <dbReference type="EMBL" id="MQM09394.1"/>
    </source>
</evidence>
<dbReference type="EMBL" id="NMUH01004365">
    <property type="protein sequence ID" value="MQM09394.1"/>
    <property type="molecule type" value="Genomic_DNA"/>
</dbReference>
<feature type="region of interest" description="Disordered" evidence="1">
    <location>
        <begin position="1"/>
        <end position="20"/>
    </location>
</feature>
<proteinExistence type="predicted"/>
<dbReference type="AlphaFoldDB" id="A0A843WZ73"/>
<reference evidence="3" key="1">
    <citation type="submission" date="2017-07" db="EMBL/GenBank/DDBJ databases">
        <title>Taro Niue Genome Assembly and Annotation.</title>
        <authorList>
            <person name="Atibalentja N."/>
            <person name="Keating K."/>
            <person name="Fields C.J."/>
        </authorList>
    </citation>
    <scope>NUCLEOTIDE SEQUENCE</scope>
    <source>
        <strain evidence="3">Niue_2</strain>
        <tissue evidence="3">Leaf</tissue>
    </source>
</reference>
<evidence type="ECO:0000256" key="1">
    <source>
        <dbReference type="SAM" id="MobiDB-lite"/>
    </source>
</evidence>
<dbReference type="SUPFAM" id="SSF56281">
    <property type="entry name" value="Metallo-hydrolase/oxidoreductase"/>
    <property type="match status" value="1"/>
</dbReference>